<dbReference type="HAMAP" id="MF_00361">
    <property type="entry name" value="NAD_kinase"/>
    <property type="match status" value="1"/>
</dbReference>
<organism evidence="8 9">
    <name type="scientific">Triparma retinervis</name>
    <dbReference type="NCBI Taxonomy" id="2557542"/>
    <lineage>
        <taxon>Eukaryota</taxon>
        <taxon>Sar</taxon>
        <taxon>Stramenopiles</taxon>
        <taxon>Ochrophyta</taxon>
        <taxon>Bolidophyceae</taxon>
        <taxon>Parmales</taxon>
        <taxon>Triparmaceae</taxon>
        <taxon>Triparma</taxon>
    </lineage>
</organism>
<dbReference type="PANTHER" id="PTHR20275:SF0">
    <property type="entry name" value="NAD KINASE"/>
    <property type="match status" value="1"/>
</dbReference>
<evidence type="ECO:0000256" key="2">
    <source>
        <dbReference type="ARBA" id="ARBA00022679"/>
    </source>
</evidence>
<dbReference type="Gene3D" id="2.60.200.30">
    <property type="entry name" value="Probable inorganic polyphosphate/atp-NAD kinase, domain 2"/>
    <property type="match status" value="1"/>
</dbReference>
<dbReference type="GO" id="GO:0006741">
    <property type="term" value="P:NADP+ biosynthetic process"/>
    <property type="evidence" value="ECO:0007669"/>
    <property type="project" value="InterPro"/>
</dbReference>
<dbReference type="SUPFAM" id="SSF111331">
    <property type="entry name" value="NAD kinase/diacylglycerol kinase-like"/>
    <property type="match status" value="2"/>
</dbReference>
<sequence>MLSSPATGQVMLTHSPKGYGRQRPKVLILLRQGDSTLITFLLSILPSLAGKVKIYLEREVMATLTHDHDVLTLYGSDCIAPYVSCATSDFGTLSSSTIPSSYGDVPYDTVPSPLTPPVNDEVSPQPDLVCTIGGDGLLMHASTLFPKACPPILCIAGGSLGFLTPFCKSECAEGILWGVGLGASQSPPLDSPPAPKNLPVSELGFDEIEDLELPPSRPSSKPNPVVATSPVFATPSLKLSLRIRLECTVLSPSNSVRCRFPVLNEVVIDRGSSSFLTSLEAYVDGSHLATVAADGVIVATPTGSTAYSMAAGGSVVHPCVPCMLFTAVAPHVMGTRPMVFPDHCTLQIKVPEDSRADAAVSFDGKYRRLLRRGERVVIRVGMYPVPTINKRDHSVDWLEGLRKSFGFNYRVGQRSLFDDGEEEIKAE</sequence>
<comment type="similarity">
    <text evidence="1">Belongs to the NAD kinase family.</text>
</comment>
<evidence type="ECO:0000313" key="9">
    <source>
        <dbReference type="Proteomes" id="UP001165082"/>
    </source>
</evidence>
<keyword evidence="9" id="KW-1185">Reference proteome</keyword>
<dbReference type="Gene3D" id="3.40.50.10330">
    <property type="entry name" value="Probable inorganic polyphosphate/atp-NAD kinase, domain 1"/>
    <property type="match status" value="1"/>
</dbReference>
<dbReference type="InterPro" id="IPR017438">
    <property type="entry name" value="ATP-NAD_kinase_N"/>
</dbReference>
<dbReference type="Pfam" id="PF01513">
    <property type="entry name" value="NAD_kinase"/>
    <property type="match status" value="1"/>
</dbReference>
<evidence type="ECO:0000256" key="6">
    <source>
        <dbReference type="ARBA" id="ARBA00022857"/>
    </source>
</evidence>
<comment type="caution">
    <text evidence="8">The sequence shown here is derived from an EMBL/GenBank/DDBJ whole genome shotgun (WGS) entry which is preliminary data.</text>
</comment>
<dbReference type="GO" id="GO:0005524">
    <property type="term" value="F:ATP binding"/>
    <property type="evidence" value="ECO:0007669"/>
    <property type="project" value="UniProtKB-KW"/>
</dbReference>
<keyword evidence="4" id="KW-0418">Kinase</keyword>
<dbReference type="AlphaFoldDB" id="A0A9W7AFH0"/>
<keyword evidence="7" id="KW-0520">NAD</keyword>
<keyword evidence="3" id="KW-0547">Nucleotide-binding</keyword>
<evidence type="ECO:0000256" key="5">
    <source>
        <dbReference type="ARBA" id="ARBA00022840"/>
    </source>
</evidence>
<dbReference type="OrthoDB" id="24581at2759"/>
<accession>A0A9W7AFH0</accession>
<dbReference type="Pfam" id="PF20143">
    <property type="entry name" value="NAD_kinase_C"/>
    <property type="match status" value="1"/>
</dbReference>
<reference evidence="8" key="1">
    <citation type="submission" date="2022-07" db="EMBL/GenBank/DDBJ databases">
        <title>Genome analysis of Parmales, a sister group of diatoms, reveals the evolutionary specialization of diatoms from phago-mixotrophs to photoautotrophs.</title>
        <authorList>
            <person name="Ban H."/>
            <person name="Sato S."/>
            <person name="Yoshikawa S."/>
            <person name="Kazumasa Y."/>
            <person name="Nakamura Y."/>
            <person name="Ichinomiya M."/>
            <person name="Saitoh K."/>
            <person name="Sato N."/>
            <person name="Blanc-Mathieu R."/>
            <person name="Endo H."/>
            <person name="Kuwata A."/>
            <person name="Ogata H."/>
        </authorList>
    </citation>
    <scope>NUCLEOTIDE SEQUENCE</scope>
</reference>
<name>A0A9W7AFH0_9STRA</name>
<dbReference type="InterPro" id="IPR017437">
    <property type="entry name" value="ATP-NAD_kinase_PpnK-typ_C"/>
</dbReference>
<dbReference type="GO" id="GO:0003951">
    <property type="term" value="F:NAD+ kinase activity"/>
    <property type="evidence" value="ECO:0007669"/>
    <property type="project" value="InterPro"/>
</dbReference>
<evidence type="ECO:0000256" key="4">
    <source>
        <dbReference type="ARBA" id="ARBA00022777"/>
    </source>
</evidence>
<evidence type="ECO:0000313" key="8">
    <source>
        <dbReference type="EMBL" id="GMH71322.1"/>
    </source>
</evidence>
<gene>
    <name evidence="8" type="ORF">TrRE_jg9711</name>
</gene>
<keyword evidence="6" id="KW-0521">NADP</keyword>
<keyword evidence="2" id="KW-0808">Transferase</keyword>
<dbReference type="InterPro" id="IPR002504">
    <property type="entry name" value="NADK"/>
</dbReference>
<evidence type="ECO:0000256" key="1">
    <source>
        <dbReference type="ARBA" id="ARBA00010995"/>
    </source>
</evidence>
<dbReference type="EMBL" id="BRXZ01001442">
    <property type="protein sequence ID" value="GMH71322.1"/>
    <property type="molecule type" value="Genomic_DNA"/>
</dbReference>
<proteinExistence type="inferred from homology"/>
<evidence type="ECO:0000256" key="3">
    <source>
        <dbReference type="ARBA" id="ARBA00022741"/>
    </source>
</evidence>
<keyword evidence="5" id="KW-0067">ATP-binding</keyword>
<dbReference type="Proteomes" id="UP001165082">
    <property type="component" value="Unassembled WGS sequence"/>
</dbReference>
<evidence type="ECO:0000256" key="7">
    <source>
        <dbReference type="ARBA" id="ARBA00023027"/>
    </source>
</evidence>
<dbReference type="GO" id="GO:0019674">
    <property type="term" value="P:NAD+ metabolic process"/>
    <property type="evidence" value="ECO:0007669"/>
    <property type="project" value="InterPro"/>
</dbReference>
<dbReference type="InterPro" id="IPR016064">
    <property type="entry name" value="NAD/diacylglycerol_kinase_sf"/>
</dbReference>
<dbReference type="PANTHER" id="PTHR20275">
    <property type="entry name" value="NAD KINASE"/>
    <property type="match status" value="1"/>
</dbReference>
<dbReference type="FunFam" id="2.60.200.30:FF:000009">
    <property type="entry name" value="Poly(P)/ATP NAD kinase"/>
    <property type="match status" value="1"/>
</dbReference>
<protein>
    <submittedName>
        <fullName evidence="8">Uncharacterized protein</fullName>
    </submittedName>
</protein>